<protein>
    <recommendedName>
        <fullName evidence="4">EF-hand domain-containing protein</fullName>
    </recommendedName>
</protein>
<organism evidence="2 3">
    <name type="scientific">Lophiotrema nucula</name>
    <dbReference type="NCBI Taxonomy" id="690887"/>
    <lineage>
        <taxon>Eukaryota</taxon>
        <taxon>Fungi</taxon>
        <taxon>Dikarya</taxon>
        <taxon>Ascomycota</taxon>
        <taxon>Pezizomycotina</taxon>
        <taxon>Dothideomycetes</taxon>
        <taxon>Pleosporomycetidae</taxon>
        <taxon>Pleosporales</taxon>
        <taxon>Lophiotremataceae</taxon>
        <taxon>Lophiotrema</taxon>
    </lineage>
</organism>
<keyword evidence="3" id="KW-1185">Reference proteome</keyword>
<dbReference type="PROSITE" id="PS00018">
    <property type="entry name" value="EF_HAND_1"/>
    <property type="match status" value="1"/>
</dbReference>
<gene>
    <name evidence="2" type="ORF">BDV96DRAFT_654161</name>
</gene>
<accession>A0A6A5YJB9</accession>
<evidence type="ECO:0000313" key="3">
    <source>
        <dbReference type="Proteomes" id="UP000799770"/>
    </source>
</evidence>
<reference evidence="2" key="1">
    <citation type="journal article" date="2020" name="Stud. Mycol.">
        <title>101 Dothideomycetes genomes: a test case for predicting lifestyles and emergence of pathogens.</title>
        <authorList>
            <person name="Haridas S."/>
            <person name="Albert R."/>
            <person name="Binder M."/>
            <person name="Bloem J."/>
            <person name="Labutti K."/>
            <person name="Salamov A."/>
            <person name="Andreopoulos B."/>
            <person name="Baker S."/>
            <person name="Barry K."/>
            <person name="Bills G."/>
            <person name="Bluhm B."/>
            <person name="Cannon C."/>
            <person name="Castanera R."/>
            <person name="Culley D."/>
            <person name="Daum C."/>
            <person name="Ezra D."/>
            <person name="Gonzalez J."/>
            <person name="Henrissat B."/>
            <person name="Kuo A."/>
            <person name="Liang C."/>
            <person name="Lipzen A."/>
            <person name="Lutzoni F."/>
            <person name="Magnuson J."/>
            <person name="Mondo S."/>
            <person name="Nolan M."/>
            <person name="Ohm R."/>
            <person name="Pangilinan J."/>
            <person name="Park H.-J."/>
            <person name="Ramirez L."/>
            <person name="Alfaro M."/>
            <person name="Sun H."/>
            <person name="Tritt A."/>
            <person name="Yoshinaga Y."/>
            <person name="Zwiers L.-H."/>
            <person name="Turgeon B."/>
            <person name="Goodwin S."/>
            <person name="Spatafora J."/>
            <person name="Crous P."/>
            <person name="Grigoriev I."/>
        </authorList>
    </citation>
    <scope>NUCLEOTIDE SEQUENCE</scope>
    <source>
        <strain evidence="2">CBS 627.86</strain>
    </source>
</reference>
<dbReference type="InterPro" id="IPR018247">
    <property type="entry name" value="EF_Hand_1_Ca_BS"/>
</dbReference>
<evidence type="ECO:0000256" key="1">
    <source>
        <dbReference type="SAM" id="MobiDB-lite"/>
    </source>
</evidence>
<dbReference type="EMBL" id="ML977357">
    <property type="protein sequence ID" value="KAF2107073.1"/>
    <property type="molecule type" value="Genomic_DNA"/>
</dbReference>
<feature type="region of interest" description="Disordered" evidence="1">
    <location>
        <begin position="447"/>
        <end position="466"/>
    </location>
</feature>
<sequence length="466" mass="53216">MTSQKPSPIASSVAEINLSSFEKLITDEDSLFVPKPELQKAFLALCRHWDVESEPESDRSDHKLYVGQRLGHNVYACLKKENEGLAMRLYQENKDGDDDGYVSWKDIGTCVKASFPFTHLSSGQSPAIYSAVALLFFLRMGYYHGGLVWYNWQIDVISALELMNTDTEFKDWCNEELESKNTGLEQTNTAGKVKSTEEAQSPSAETFAAVLRELFFMIANQRANTNNPALYEDDRPQIMQPHLQLGMELHRLIRDVREIKWLCRSPPDFSRIPRFDMKGIFSSHRIALGFNDQGKRIYAILFFPGVDGTELVVQYHAFDKNDVHLKFGAIEPRRLRHLNHRTKSFEHFSHSERFEAVTKFYYMVGHAAGFWEDPKITVTEELLAKLNSACWDIKTKSQKVQHETRSAGAKRRRRTRADGIAVDSRVTNRVLTGEAGEQGHDLISLLDNLGSPQPSEAPVLQKRRTR</sequence>
<evidence type="ECO:0000313" key="2">
    <source>
        <dbReference type="EMBL" id="KAF2107073.1"/>
    </source>
</evidence>
<evidence type="ECO:0008006" key="4">
    <source>
        <dbReference type="Google" id="ProtNLM"/>
    </source>
</evidence>
<dbReference type="Proteomes" id="UP000799770">
    <property type="component" value="Unassembled WGS sequence"/>
</dbReference>
<name>A0A6A5YJB9_9PLEO</name>
<proteinExistence type="predicted"/>
<dbReference type="AlphaFoldDB" id="A0A6A5YJB9"/>